<keyword evidence="6" id="KW-1185">Reference proteome</keyword>
<keyword evidence="2" id="KW-0472">Membrane</keyword>
<feature type="transmembrane region" description="Helical" evidence="2">
    <location>
        <begin position="60"/>
        <end position="81"/>
    </location>
</feature>
<comment type="caution">
    <text evidence="5">The sequence shown here is derived from an EMBL/GenBank/DDBJ whole genome shotgun (WGS) entry which is preliminary data.</text>
</comment>
<dbReference type="Proteomes" id="UP000269669">
    <property type="component" value="Unassembled WGS sequence"/>
</dbReference>
<feature type="region of interest" description="Disordered" evidence="1">
    <location>
        <begin position="615"/>
        <end position="656"/>
    </location>
</feature>
<name>A0A428MHB4_9BACT</name>
<dbReference type="Gene3D" id="2.60.450.20">
    <property type="match status" value="1"/>
</dbReference>
<sequence length="656" mass="69955">MAGYPPPYPPPTPPPGPPYGNDWKYQRRVMKDQARMQRDMLRAQQQAYRQQLRGTRRGSILGPLMVIAIGIVFLLVQLGRIPGHDLWLWYGRWWPALLVGAGLVMLLEWSFDQYLHSGETPLRRRSIGGGVFTLLLLLGIAGIFVSGMREGHFLGKGININQDNLDEFLGDKHESDQTLSQDFPAGASLSIDNPRGDISVSGTSDDNQIHIEVHKQVYTRSDSEADSKAQQLSPKLTPNGITLNLSVPSIEGGRADLVITVPAAAAATVTANHGDVHVTELKAPVNVTANHGDITISAITGSVGTHINNGDSSFSAHSVTGPVSVEGHGRDLTISDISGIVTMDGDFYGTTHLERVRGAVRFHSSRTDLRLARLDGAIEFSPGSDFSIDQAVGPIILSTRSHNVTFERVAGDISVTNRNGSVDITSAPPLGNIAVENRNGSVNVNVPEQAAFTVQAETTNGDAENDFSIPVQENDNRRNFGGIVGKGGSTIRITTTQGDIALKKDSVAPLPPLPPPLPPISIHGSDGSSVVIGNRGVNIHSSEGSSVVVGKDGVRIVTNSDGGSSFTAKDGATLNTSPDGSKMYVGHDGSRYNISPDGSKSYAGHDGTRITLSADGTRVGIGPNGKSLSNAQIDDRLRQADEEVRRLSQQRDAKTR</sequence>
<feature type="transmembrane region" description="Helical" evidence="2">
    <location>
        <begin position="127"/>
        <end position="148"/>
    </location>
</feature>
<dbReference type="EMBL" id="RSDW01000001">
    <property type="protein sequence ID" value="RSL16355.1"/>
    <property type="molecule type" value="Genomic_DNA"/>
</dbReference>
<accession>A0A428MHB4</accession>
<gene>
    <name evidence="5" type="ORF">EDE15_1867</name>
</gene>
<evidence type="ECO:0000256" key="2">
    <source>
        <dbReference type="SAM" id="Phobius"/>
    </source>
</evidence>
<evidence type="ECO:0000259" key="3">
    <source>
        <dbReference type="Pfam" id="PF13349"/>
    </source>
</evidence>
<dbReference type="RefSeq" id="WP_125487885.1">
    <property type="nucleotide sequence ID" value="NZ_RSDW01000001.1"/>
</dbReference>
<protein>
    <submittedName>
        <fullName evidence="5">Putative adhesin</fullName>
    </submittedName>
</protein>
<dbReference type="InterPro" id="IPR043726">
    <property type="entry name" value="LiaI-LiaF-like_TM1"/>
</dbReference>
<feature type="compositionally biased region" description="Basic and acidic residues" evidence="1">
    <location>
        <begin position="633"/>
        <end position="656"/>
    </location>
</feature>
<dbReference type="InterPro" id="IPR025164">
    <property type="entry name" value="Toastrack_DUF4097"/>
</dbReference>
<reference evidence="5 6" key="1">
    <citation type="submission" date="2018-12" db="EMBL/GenBank/DDBJ databases">
        <title>Sequencing of bacterial isolates from soil warming experiment in Harvard Forest, Massachusetts, USA.</title>
        <authorList>
            <person name="Deangelis K."/>
        </authorList>
    </citation>
    <scope>NUCLEOTIDE SEQUENCE [LARGE SCALE GENOMIC DNA]</scope>
    <source>
        <strain evidence="5 6">EB153</strain>
    </source>
</reference>
<evidence type="ECO:0000259" key="4">
    <source>
        <dbReference type="Pfam" id="PF18917"/>
    </source>
</evidence>
<dbReference type="OrthoDB" id="127291at2"/>
<feature type="compositionally biased region" description="Pro residues" evidence="1">
    <location>
        <begin position="1"/>
        <end position="18"/>
    </location>
</feature>
<evidence type="ECO:0000313" key="5">
    <source>
        <dbReference type="EMBL" id="RSL16355.1"/>
    </source>
</evidence>
<feature type="domain" description="DUF4097" evidence="3">
    <location>
        <begin position="189"/>
        <end position="502"/>
    </location>
</feature>
<evidence type="ECO:0000256" key="1">
    <source>
        <dbReference type="SAM" id="MobiDB-lite"/>
    </source>
</evidence>
<feature type="region of interest" description="Disordered" evidence="1">
    <location>
        <begin position="1"/>
        <end position="21"/>
    </location>
</feature>
<dbReference type="Pfam" id="PF18917">
    <property type="entry name" value="LiaI-LiaF-like_TM1"/>
    <property type="match status" value="1"/>
</dbReference>
<proteinExistence type="predicted"/>
<keyword evidence="2" id="KW-0812">Transmembrane</keyword>
<keyword evidence="2" id="KW-1133">Transmembrane helix</keyword>
<evidence type="ECO:0000313" key="6">
    <source>
        <dbReference type="Proteomes" id="UP000269669"/>
    </source>
</evidence>
<feature type="domain" description="LiaI-LiaF-like transmembrane region" evidence="4">
    <location>
        <begin position="60"/>
        <end position="106"/>
    </location>
</feature>
<dbReference type="InterPro" id="IPR047002">
    <property type="entry name" value="Tcp10_C_sf"/>
</dbReference>
<organism evidence="5 6">
    <name type="scientific">Edaphobacter aggregans</name>
    <dbReference type="NCBI Taxonomy" id="570835"/>
    <lineage>
        <taxon>Bacteria</taxon>
        <taxon>Pseudomonadati</taxon>
        <taxon>Acidobacteriota</taxon>
        <taxon>Terriglobia</taxon>
        <taxon>Terriglobales</taxon>
        <taxon>Acidobacteriaceae</taxon>
        <taxon>Edaphobacter</taxon>
    </lineage>
</organism>
<dbReference type="AlphaFoldDB" id="A0A428MHB4"/>
<dbReference type="Pfam" id="PF13349">
    <property type="entry name" value="DUF4097"/>
    <property type="match status" value="1"/>
</dbReference>
<feature type="transmembrane region" description="Helical" evidence="2">
    <location>
        <begin position="93"/>
        <end position="115"/>
    </location>
</feature>